<name>A0A7J6LWK8_PERCH</name>
<evidence type="ECO:0000313" key="2">
    <source>
        <dbReference type="Proteomes" id="UP000591131"/>
    </source>
</evidence>
<sequence>MEPFDFVPLWRIRTTSSLNMMGRIEKARVDSYKQDRILVSIEEEVKKLRKTVNILEELAATSVDVLREGIAESVESVSVRYSQAEAHLMSEPLSWIGGGRLDRELLLVAEKIQDLNRRLGKIESILSEHLH</sequence>
<dbReference type="OrthoDB" id="440608at2759"/>
<dbReference type="AlphaFoldDB" id="A0A7J6LWK8"/>
<proteinExistence type="predicted"/>
<comment type="caution">
    <text evidence="1">The sequence shown here is derived from an EMBL/GenBank/DDBJ whole genome shotgun (WGS) entry which is preliminary data.</text>
</comment>
<protein>
    <submittedName>
        <fullName evidence="1">Uncharacterized protein</fullName>
    </submittedName>
</protein>
<evidence type="ECO:0000313" key="1">
    <source>
        <dbReference type="EMBL" id="KAF4663645.1"/>
    </source>
</evidence>
<organism evidence="1 2">
    <name type="scientific">Perkinsus chesapeaki</name>
    <name type="common">Clam parasite</name>
    <name type="synonym">Perkinsus andrewsi</name>
    <dbReference type="NCBI Taxonomy" id="330153"/>
    <lineage>
        <taxon>Eukaryota</taxon>
        <taxon>Sar</taxon>
        <taxon>Alveolata</taxon>
        <taxon>Perkinsozoa</taxon>
        <taxon>Perkinsea</taxon>
        <taxon>Perkinsida</taxon>
        <taxon>Perkinsidae</taxon>
        <taxon>Perkinsus</taxon>
    </lineage>
</organism>
<dbReference type="Proteomes" id="UP000591131">
    <property type="component" value="Unassembled WGS sequence"/>
</dbReference>
<accession>A0A7J6LWK8</accession>
<dbReference type="EMBL" id="JAAPAO010000310">
    <property type="protein sequence ID" value="KAF4663645.1"/>
    <property type="molecule type" value="Genomic_DNA"/>
</dbReference>
<gene>
    <name evidence="1" type="ORF">FOL47_005647</name>
</gene>
<keyword evidence="2" id="KW-1185">Reference proteome</keyword>
<reference evidence="1 2" key="1">
    <citation type="submission" date="2020-04" db="EMBL/GenBank/DDBJ databases">
        <title>Perkinsus chesapeaki whole genome sequence.</title>
        <authorList>
            <person name="Bogema D.R."/>
        </authorList>
    </citation>
    <scope>NUCLEOTIDE SEQUENCE [LARGE SCALE GENOMIC DNA]</scope>
    <source>
        <strain evidence="1">ATCC PRA-425</strain>
    </source>
</reference>